<evidence type="ECO:0000313" key="2">
    <source>
        <dbReference type="EMBL" id="UNY41807.1"/>
    </source>
</evidence>
<feature type="compositionally biased region" description="Polar residues" evidence="1">
    <location>
        <begin position="1"/>
        <end position="13"/>
    </location>
</feature>
<name>A0AAE9K645_9CAUD</name>
<keyword evidence="3" id="KW-1185">Reference proteome</keyword>
<gene>
    <name evidence="2" type="ORF">CPT_Menos_032</name>
</gene>
<organism evidence="2 3">
    <name type="scientific">Burkholderia phage Menos</name>
    <dbReference type="NCBI Taxonomy" id="2924900"/>
    <lineage>
        <taxon>Viruses</taxon>
        <taxon>Duplodnaviria</taxon>
        <taxon>Heunggongvirae</taxon>
        <taxon>Uroviricota</taxon>
        <taxon>Caudoviricetes</taxon>
        <taxon>Peduoviridae</taxon>
        <taxon>Kayeltresvirus</taxon>
        <taxon>Kayeltresvirus menos</taxon>
    </lineage>
</organism>
<sequence length="73" mass="8037">MRAPQFTSGQNENEGWREAGARRYGSARAPCSKSSDCAARRIVRARRARWTSAGRIRACPTGCRVAIGAGLWR</sequence>
<evidence type="ECO:0000313" key="3">
    <source>
        <dbReference type="Proteomes" id="UP000831160"/>
    </source>
</evidence>
<accession>A0AAE9K645</accession>
<dbReference type="Proteomes" id="UP000831160">
    <property type="component" value="Segment"/>
</dbReference>
<reference evidence="2" key="1">
    <citation type="submission" date="2022-02" db="EMBL/GenBank/DDBJ databases">
        <title>Burkholderia cenocepacia phage Menos.</title>
        <authorList>
            <person name="Le T."/>
            <person name="Yao G."/>
            <person name="Liu M."/>
            <person name="Gonzalez C."/>
        </authorList>
    </citation>
    <scope>NUCLEOTIDE SEQUENCE</scope>
</reference>
<evidence type="ECO:0000256" key="1">
    <source>
        <dbReference type="SAM" id="MobiDB-lite"/>
    </source>
</evidence>
<dbReference type="EMBL" id="OM638610">
    <property type="protein sequence ID" value="UNY41807.1"/>
    <property type="molecule type" value="Genomic_DNA"/>
</dbReference>
<protein>
    <submittedName>
        <fullName evidence="2">Uncharacterized protein</fullName>
    </submittedName>
</protein>
<proteinExistence type="predicted"/>
<feature type="region of interest" description="Disordered" evidence="1">
    <location>
        <begin position="1"/>
        <end position="33"/>
    </location>
</feature>